<keyword evidence="4" id="KW-1185">Reference proteome</keyword>
<feature type="compositionally biased region" description="Polar residues" evidence="1">
    <location>
        <begin position="1"/>
        <end position="10"/>
    </location>
</feature>
<dbReference type="PANTHER" id="PTHR31973:SF197">
    <property type="entry name" value="SWIM-TYPE DOMAIN-CONTAINING PROTEIN"/>
    <property type="match status" value="1"/>
</dbReference>
<dbReference type="InterPro" id="IPR018289">
    <property type="entry name" value="MULE_transposase_dom"/>
</dbReference>
<feature type="domain" description="MULE transposase" evidence="2">
    <location>
        <begin position="46"/>
        <end position="131"/>
    </location>
</feature>
<feature type="region of interest" description="Disordered" evidence="1">
    <location>
        <begin position="199"/>
        <end position="222"/>
    </location>
</feature>
<evidence type="ECO:0000313" key="4">
    <source>
        <dbReference type="Proteomes" id="UP000436088"/>
    </source>
</evidence>
<evidence type="ECO:0000256" key="1">
    <source>
        <dbReference type="SAM" id="MobiDB-lite"/>
    </source>
</evidence>
<feature type="compositionally biased region" description="Basic residues" evidence="1">
    <location>
        <begin position="199"/>
        <end position="208"/>
    </location>
</feature>
<evidence type="ECO:0000259" key="2">
    <source>
        <dbReference type="Pfam" id="PF10551"/>
    </source>
</evidence>
<name>A0A6A2YP09_HIBSY</name>
<evidence type="ECO:0000313" key="3">
    <source>
        <dbReference type="EMBL" id="KAE8681017.1"/>
    </source>
</evidence>
<accession>A0A6A2YP09</accession>
<dbReference type="PANTHER" id="PTHR31973">
    <property type="entry name" value="POLYPROTEIN, PUTATIVE-RELATED"/>
    <property type="match status" value="1"/>
</dbReference>
<dbReference type="AlphaFoldDB" id="A0A6A2YP09"/>
<gene>
    <name evidence="3" type="ORF">F3Y22_tig00111344pilonHSYRG00032</name>
</gene>
<proteinExistence type="predicted"/>
<protein>
    <recommendedName>
        <fullName evidence="2">MULE transposase domain-containing protein</fullName>
    </recommendedName>
</protein>
<dbReference type="Proteomes" id="UP000436088">
    <property type="component" value="Unassembled WGS sequence"/>
</dbReference>
<dbReference type="Pfam" id="PF10551">
    <property type="entry name" value="MULE"/>
    <property type="match status" value="1"/>
</dbReference>
<dbReference type="EMBL" id="VEPZ02001316">
    <property type="protein sequence ID" value="KAE8681017.1"/>
    <property type="molecule type" value="Genomic_DNA"/>
</dbReference>
<organism evidence="3 4">
    <name type="scientific">Hibiscus syriacus</name>
    <name type="common">Rose of Sharon</name>
    <dbReference type="NCBI Taxonomy" id="106335"/>
    <lineage>
        <taxon>Eukaryota</taxon>
        <taxon>Viridiplantae</taxon>
        <taxon>Streptophyta</taxon>
        <taxon>Embryophyta</taxon>
        <taxon>Tracheophyta</taxon>
        <taxon>Spermatophyta</taxon>
        <taxon>Magnoliopsida</taxon>
        <taxon>eudicotyledons</taxon>
        <taxon>Gunneridae</taxon>
        <taxon>Pentapetalae</taxon>
        <taxon>rosids</taxon>
        <taxon>malvids</taxon>
        <taxon>Malvales</taxon>
        <taxon>Malvaceae</taxon>
        <taxon>Malvoideae</taxon>
        <taxon>Hibiscus</taxon>
    </lineage>
</organism>
<comment type="caution">
    <text evidence="3">The sequence shown here is derived from an EMBL/GenBank/DDBJ whole genome shotgun (WGS) entry which is preliminary data.</text>
</comment>
<sequence>MEGSENTSSGPIGPVGIDGLVDEKNHDEEGIGLGSTKVNEANLPGAFQGKLLSTVGRDINNQIFPIAWVVVEVENRETWTWFLKNLQTDLNLGDGENVTLLSDMQKGLLEEVPLCLPNVEHKFCARHIYANWKKPQKRIGKLKKAAYDDLLVRHPRVWDLTGISWPHDVVVLPTIPSEKYWKDTEMPKIDLPFKRKMPRIPKHKRRREERKPSPTTNNFNRDYINTTSLYTNNLYTSSLCTNNHYNPCFNIPYFNTTSSTTINNNCSINEEDQVKCSFLDLTQGHMLQTRCKVQVVQHHHNLQHLLSHLQGKLPTLIHKQDCQSLPLPKPTI</sequence>
<feature type="region of interest" description="Disordered" evidence="1">
    <location>
        <begin position="1"/>
        <end position="21"/>
    </location>
</feature>
<reference evidence="3" key="1">
    <citation type="submission" date="2019-09" db="EMBL/GenBank/DDBJ databases">
        <title>Draft genome information of white flower Hibiscus syriacus.</title>
        <authorList>
            <person name="Kim Y.-M."/>
        </authorList>
    </citation>
    <scope>NUCLEOTIDE SEQUENCE [LARGE SCALE GENOMIC DNA]</scope>
    <source>
        <strain evidence="3">YM2019G1</strain>
    </source>
</reference>